<dbReference type="NCBIfam" id="TIGR01486">
    <property type="entry name" value="HAD-SF-IIB-MPGP"/>
    <property type="match status" value="1"/>
</dbReference>
<dbReference type="GO" id="GO:0050531">
    <property type="term" value="F:mannosyl-3-phosphoglycerate phosphatase activity"/>
    <property type="evidence" value="ECO:0007669"/>
    <property type="project" value="InterPro"/>
</dbReference>
<dbReference type="RefSeq" id="WP_123792710.1">
    <property type="nucleotide sequence ID" value="NZ_RKQK01000002.1"/>
</dbReference>
<evidence type="ECO:0000256" key="1">
    <source>
        <dbReference type="ARBA" id="ARBA00022723"/>
    </source>
</evidence>
<dbReference type="OrthoDB" id="193379at2"/>
<dbReference type="Proteomes" id="UP000269689">
    <property type="component" value="Unassembled WGS sequence"/>
</dbReference>
<evidence type="ECO:0000313" key="5">
    <source>
        <dbReference type="Proteomes" id="UP000269689"/>
    </source>
</evidence>
<protein>
    <submittedName>
        <fullName evidence="4">Mannosyl-3-phosphoglycerate phosphatase</fullName>
    </submittedName>
</protein>
<dbReference type="PANTHER" id="PTHR10000:SF8">
    <property type="entry name" value="HAD SUPERFAMILY HYDROLASE-LIKE, TYPE 3"/>
    <property type="match status" value="1"/>
</dbReference>
<dbReference type="InterPro" id="IPR006381">
    <property type="entry name" value="HAD-SF-IIB-MPGP"/>
</dbReference>
<dbReference type="AlphaFoldDB" id="A0A3N4V058"/>
<name>A0A3N4V058_9RHOB</name>
<evidence type="ECO:0000256" key="3">
    <source>
        <dbReference type="ARBA" id="ARBA00022842"/>
    </source>
</evidence>
<dbReference type="SFLD" id="SFLDS00003">
    <property type="entry name" value="Haloacid_Dehalogenase"/>
    <property type="match status" value="1"/>
</dbReference>
<dbReference type="EMBL" id="RKQK01000002">
    <property type="protein sequence ID" value="RPE67240.1"/>
    <property type="molecule type" value="Genomic_DNA"/>
</dbReference>
<dbReference type="GO" id="GO:0051479">
    <property type="term" value="P:mannosylglycerate biosynthetic process"/>
    <property type="evidence" value="ECO:0007669"/>
    <property type="project" value="InterPro"/>
</dbReference>
<dbReference type="InterPro" id="IPR006379">
    <property type="entry name" value="HAD-SF_hydro_IIB"/>
</dbReference>
<keyword evidence="2" id="KW-0378">Hydrolase</keyword>
<dbReference type="Gene3D" id="3.30.980.20">
    <property type="entry name" value="Putative mannosyl-3-phosphoglycerate phosphatase, domain 2"/>
    <property type="match status" value="1"/>
</dbReference>
<organism evidence="4 5">
    <name type="scientific">Pacificibacter maritimus</name>
    <dbReference type="NCBI Taxonomy" id="762213"/>
    <lineage>
        <taxon>Bacteria</taxon>
        <taxon>Pseudomonadati</taxon>
        <taxon>Pseudomonadota</taxon>
        <taxon>Alphaproteobacteria</taxon>
        <taxon>Rhodobacterales</taxon>
        <taxon>Roseobacteraceae</taxon>
        <taxon>Pacificibacter</taxon>
    </lineage>
</organism>
<reference evidence="4 5" key="1">
    <citation type="submission" date="2018-11" db="EMBL/GenBank/DDBJ databases">
        <title>Genomic Encyclopedia of Type Strains, Phase IV (KMG-IV): sequencing the most valuable type-strain genomes for metagenomic binning, comparative biology and taxonomic classification.</title>
        <authorList>
            <person name="Goeker M."/>
        </authorList>
    </citation>
    <scope>NUCLEOTIDE SEQUENCE [LARGE SCALE GENOMIC DNA]</scope>
    <source>
        <strain evidence="4 5">DSM 104731</strain>
    </source>
</reference>
<dbReference type="SFLD" id="SFLDG01142">
    <property type="entry name" value="C2.B.2:_Mannosyl-3-phosphoglyc"/>
    <property type="match status" value="1"/>
</dbReference>
<dbReference type="GO" id="GO:0005829">
    <property type="term" value="C:cytosol"/>
    <property type="evidence" value="ECO:0007669"/>
    <property type="project" value="TreeGrafter"/>
</dbReference>
<keyword evidence="3" id="KW-0460">Magnesium</keyword>
<evidence type="ECO:0000256" key="2">
    <source>
        <dbReference type="ARBA" id="ARBA00022801"/>
    </source>
</evidence>
<keyword evidence="5" id="KW-1185">Reference proteome</keyword>
<dbReference type="SUPFAM" id="SSF56784">
    <property type="entry name" value="HAD-like"/>
    <property type="match status" value="1"/>
</dbReference>
<gene>
    <name evidence="4" type="ORF">EDD53_1645</name>
</gene>
<dbReference type="SFLD" id="SFLDG01140">
    <property type="entry name" value="C2.B:_Phosphomannomutase_and_P"/>
    <property type="match status" value="1"/>
</dbReference>
<dbReference type="InterPro" id="IPR036412">
    <property type="entry name" value="HAD-like_sf"/>
</dbReference>
<proteinExistence type="predicted"/>
<sequence length="261" mass="28520">MKDRLSLLIFTDLDGTLIDHDTYQWSPAFDALNALKAAQAGVVLASSKTGAEISVLRDELGLNAWPAIVENGAGLLAAHATVTQTNTDYRKLRNCLNQIPKQLRQSYVGFGDMTTDEVVQATGLDAESAKLAQQRMYSEPGLWHGTQEDKHRFLAQLKTHGISAQQGGRFLTLSFGTNKVDQMQRLTADFMPRHTIALGDAPNDIAMIEAADFGVVIANPHRSALKPLKGEAEGRIRRTQASGPRGWNTAILDLLTQLELT</sequence>
<dbReference type="NCBIfam" id="TIGR01484">
    <property type="entry name" value="HAD-SF-IIB"/>
    <property type="match status" value="1"/>
</dbReference>
<evidence type="ECO:0000313" key="4">
    <source>
        <dbReference type="EMBL" id="RPE67240.1"/>
    </source>
</evidence>
<dbReference type="InterPro" id="IPR023214">
    <property type="entry name" value="HAD_sf"/>
</dbReference>
<dbReference type="Gene3D" id="3.40.50.1000">
    <property type="entry name" value="HAD superfamily/HAD-like"/>
    <property type="match status" value="1"/>
</dbReference>
<accession>A0A3N4V058</accession>
<comment type="caution">
    <text evidence="4">The sequence shown here is derived from an EMBL/GenBank/DDBJ whole genome shotgun (WGS) entry which is preliminary data.</text>
</comment>
<keyword evidence="1" id="KW-0479">Metal-binding</keyword>
<dbReference type="GO" id="GO:0000287">
    <property type="term" value="F:magnesium ion binding"/>
    <property type="evidence" value="ECO:0007669"/>
    <property type="project" value="TreeGrafter"/>
</dbReference>
<dbReference type="PANTHER" id="PTHR10000">
    <property type="entry name" value="PHOSPHOSERINE PHOSPHATASE"/>
    <property type="match status" value="1"/>
</dbReference>
<dbReference type="Pfam" id="PF08282">
    <property type="entry name" value="Hydrolase_3"/>
    <property type="match status" value="1"/>
</dbReference>